<dbReference type="Proteomes" id="UP001646157">
    <property type="component" value="Unassembled WGS sequence"/>
</dbReference>
<reference evidence="2 3" key="1">
    <citation type="submission" date="2021-01" db="EMBL/GenBank/DDBJ databases">
        <title>Genomic Encyclopedia of Type Strains, Phase IV (KMG-IV): sequencing the most valuable type-strain genomes for metagenomic binning, comparative biology and taxonomic classification.</title>
        <authorList>
            <person name="Goeker M."/>
        </authorList>
    </citation>
    <scope>NUCLEOTIDE SEQUENCE [LARGE SCALE GENOMIC DNA]</scope>
    <source>
        <strain evidence="2 3">DSM 24834</strain>
    </source>
</reference>
<comment type="caution">
    <text evidence="2">The sequence shown here is derived from an EMBL/GenBank/DDBJ whole genome shotgun (WGS) entry which is preliminary data.</text>
</comment>
<keyword evidence="1" id="KW-0732">Signal</keyword>
<dbReference type="RefSeq" id="WP_205167852.1">
    <property type="nucleotide sequence ID" value="NZ_JAFBDZ010000001.1"/>
</dbReference>
<evidence type="ECO:0000313" key="2">
    <source>
        <dbReference type="EMBL" id="MBM7583586.1"/>
    </source>
</evidence>
<gene>
    <name evidence="2" type="ORF">JOC86_000123</name>
</gene>
<accession>A0ABS2N7L2</accession>
<organism evidence="2 3">
    <name type="scientific">Rossellomorea pakistanensis</name>
    <dbReference type="NCBI Taxonomy" id="992288"/>
    <lineage>
        <taxon>Bacteria</taxon>
        <taxon>Bacillati</taxon>
        <taxon>Bacillota</taxon>
        <taxon>Bacilli</taxon>
        <taxon>Bacillales</taxon>
        <taxon>Bacillaceae</taxon>
        <taxon>Rossellomorea</taxon>
    </lineage>
</organism>
<evidence type="ECO:0000313" key="3">
    <source>
        <dbReference type="Proteomes" id="UP001646157"/>
    </source>
</evidence>
<keyword evidence="3" id="KW-1185">Reference proteome</keyword>
<feature type="chain" id="PRO_5046581998" evidence="1">
    <location>
        <begin position="27"/>
        <end position="128"/>
    </location>
</feature>
<evidence type="ECO:0000256" key="1">
    <source>
        <dbReference type="SAM" id="SignalP"/>
    </source>
</evidence>
<protein>
    <submittedName>
        <fullName evidence="2">Uncharacterized protein</fullName>
    </submittedName>
</protein>
<proteinExistence type="predicted"/>
<sequence>MRRKFTKLGISIVALFTIMWSSNIVASAATNYGPYWFATGDGQWDGKFTARSGNNVRVYINDWGGTTDWVKVRLCRIGGGCTIYKAIDLGEENTTTFTNMYPGTYYGDVAKVHNPRRQIKGKISFRVY</sequence>
<name>A0ABS2N7L2_9BACI</name>
<dbReference type="EMBL" id="JAFBDZ010000001">
    <property type="protein sequence ID" value="MBM7583586.1"/>
    <property type="molecule type" value="Genomic_DNA"/>
</dbReference>
<feature type="signal peptide" evidence="1">
    <location>
        <begin position="1"/>
        <end position="26"/>
    </location>
</feature>